<keyword evidence="10" id="KW-0378">Hydrolase</keyword>
<evidence type="ECO:0000256" key="5">
    <source>
        <dbReference type="ARBA" id="ARBA00012574"/>
    </source>
</evidence>
<evidence type="ECO:0000256" key="4">
    <source>
        <dbReference type="ARBA" id="ARBA00008766"/>
    </source>
</evidence>
<evidence type="ECO:0000256" key="10">
    <source>
        <dbReference type="ARBA" id="ARBA00022801"/>
    </source>
</evidence>
<sequence length="722" mass="81719">MTTRTLNVKPSMGSMTANTEMGTAATSGNNGRQGFRPCADCTCTPGLLWRQGRRTSQFLRKMSNSRRSTSQGGSRASSSESIYSSDTIWQTKVVNTDGRLLELRKLMAKNELCCYIVPSEDEHQSEYVSEADQRRAFISGFTGSAGVACITRNLLNFNEESPDGKAVLSTDGRYFLQATQQLDSNWTLLRQDEDQLTWNQWCVNEAFEMSMSLGGKPAKIGIDPKLVTYTSVLEFQKLIKEKTADTEAVVEFIPLEENLIDSIWYNVESKPERHFSNLLLLDYRYSGETFTSKRERLMKHIREKNSGSDSLCIVALDEICWLLNLRGSDIAYNPVFYAYLLLQGDVTTLFCNNPISDEITNYFKENNIAVKPYKEIWDVLKTVAAEFVEKNQTMLLPSTSSWELIRAMGSANYVLVQAPVEVLKVVKNKFEIENARAAQVKEAVCLVQYFSWLEQQLVEKEKLIDEYSAAKKLLEIRKTQSTFMGNAFQTISSSGANAATIHYAAPEDGSAMICPYKVYLCDSGSQFMEGTTDITRTLHMKEPTQEEIDMYTLVLKGNLALERAVFPEGTAGHIIDVFARQFLWQYGLDYRHGTGHGVGSFLNVHEGPIGFSVATSRIPLEAGNIITNEPGFYKDGEFGIRIENEMLVTEADGLKFGKKKFLKFENITLVPYCRKLINCRMLTSEEKKQINVYYHKIWRTVVPFLQPQSIAYQWLKRETAPL</sequence>
<dbReference type="PANTHER" id="PTHR43763:SF6">
    <property type="entry name" value="XAA-PRO AMINOPEPTIDASE 1"/>
    <property type="match status" value="1"/>
</dbReference>
<feature type="domain" description="Peptidase M24" evidence="14">
    <location>
        <begin position="435"/>
        <end position="650"/>
    </location>
</feature>
<comment type="catalytic activity">
    <reaction evidence="1">
        <text>Release of any N-terminal amino acid, including proline, that is linked to proline, even from a dipeptide or tripeptide.</text>
        <dbReference type="EC" id="3.4.11.9"/>
    </reaction>
</comment>
<keyword evidence="8" id="KW-0645">Protease</keyword>
<protein>
    <recommendedName>
        <fullName evidence="5">Xaa-Pro aminopeptidase</fullName>
        <ecNumber evidence="5">3.4.11.9</ecNumber>
    </recommendedName>
</protein>
<dbReference type="OrthoDB" id="9995434at2759"/>
<feature type="region of interest" description="Disordered" evidence="13">
    <location>
        <begin position="1"/>
        <end position="30"/>
    </location>
</feature>
<dbReference type="InterPro" id="IPR029149">
    <property type="entry name" value="Creatin/AminoP/Spt16_N"/>
</dbReference>
<dbReference type="PANTHER" id="PTHR43763">
    <property type="entry name" value="XAA-PRO AMINOPEPTIDASE 1"/>
    <property type="match status" value="1"/>
</dbReference>
<dbReference type="InterPro" id="IPR000587">
    <property type="entry name" value="Creatinase_N"/>
</dbReference>
<evidence type="ECO:0000313" key="18">
    <source>
        <dbReference type="Proteomes" id="UP000243052"/>
    </source>
</evidence>
<dbReference type="Pfam" id="PF16189">
    <property type="entry name" value="Creatinase_N_2"/>
    <property type="match status" value="1"/>
</dbReference>
<keyword evidence="7" id="KW-0963">Cytoplasm</keyword>
<dbReference type="SUPFAM" id="SSF55920">
    <property type="entry name" value="Creatinase/aminopeptidase"/>
    <property type="match status" value="1"/>
</dbReference>
<dbReference type="CDD" id="cd01085">
    <property type="entry name" value="APP"/>
    <property type="match status" value="1"/>
</dbReference>
<dbReference type="Proteomes" id="UP000243052">
    <property type="component" value="Chromosome vii"/>
</dbReference>
<keyword evidence="11" id="KW-0464">Manganese</keyword>
<evidence type="ECO:0000256" key="9">
    <source>
        <dbReference type="ARBA" id="ARBA00022723"/>
    </source>
</evidence>
<dbReference type="Pfam" id="PF16188">
    <property type="entry name" value="Peptidase_M24_C"/>
    <property type="match status" value="1"/>
</dbReference>
<feature type="compositionally biased region" description="Low complexity" evidence="13">
    <location>
        <begin position="65"/>
        <end position="79"/>
    </location>
</feature>
<evidence type="ECO:0000259" key="16">
    <source>
        <dbReference type="Pfam" id="PF16188"/>
    </source>
</evidence>
<evidence type="ECO:0000259" key="14">
    <source>
        <dbReference type="Pfam" id="PF00557"/>
    </source>
</evidence>
<proteinExistence type="inferred from homology"/>
<dbReference type="PROSITE" id="PS00491">
    <property type="entry name" value="PROLINE_PEPTIDASE"/>
    <property type="match status" value="1"/>
</dbReference>
<evidence type="ECO:0000313" key="17">
    <source>
        <dbReference type="EMBL" id="AMD22310.1"/>
    </source>
</evidence>
<gene>
    <name evidence="17" type="ORF">AW171_hschr74337</name>
</gene>
<dbReference type="Gene3D" id="3.90.230.10">
    <property type="entry name" value="Creatinase/methionine aminopeptidase superfamily"/>
    <property type="match status" value="1"/>
</dbReference>
<organism evidence="17 18">
    <name type="scientific">Eremothecium sinecaudum</name>
    <dbReference type="NCBI Taxonomy" id="45286"/>
    <lineage>
        <taxon>Eukaryota</taxon>
        <taxon>Fungi</taxon>
        <taxon>Dikarya</taxon>
        <taxon>Ascomycota</taxon>
        <taxon>Saccharomycotina</taxon>
        <taxon>Saccharomycetes</taxon>
        <taxon>Saccharomycetales</taxon>
        <taxon>Saccharomycetaceae</taxon>
        <taxon>Eremothecium</taxon>
    </lineage>
</organism>
<dbReference type="InterPro" id="IPR000994">
    <property type="entry name" value="Pept_M24"/>
</dbReference>
<dbReference type="GO" id="GO:0005737">
    <property type="term" value="C:cytoplasm"/>
    <property type="evidence" value="ECO:0007669"/>
    <property type="project" value="UniProtKB-SubCell"/>
</dbReference>
<dbReference type="InterPro" id="IPR036005">
    <property type="entry name" value="Creatinase/aminopeptidase-like"/>
</dbReference>
<keyword evidence="9 12" id="KW-0479">Metal-binding</keyword>
<evidence type="ECO:0000256" key="1">
    <source>
        <dbReference type="ARBA" id="ARBA00001424"/>
    </source>
</evidence>
<comment type="similarity">
    <text evidence="4 12">Belongs to the peptidase M24B family.</text>
</comment>
<evidence type="ECO:0000256" key="7">
    <source>
        <dbReference type="ARBA" id="ARBA00022490"/>
    </source>
</evidence>
<dbReference type="InterPro" id="IPR032416">
    <property type="entry name" value="Peptidase_M24_C"/>
</dbReference>
<dbReference type="GO" id="GO:0070006">
    <property type="term" value="F:metalloaminopeptidase activity"/>
    <property type="evidence" value="ECO:0007669"/>
    <property type="project" value="InterPro"/>
</dbReference>
<feature type="region of interest" description="Disordered" evidence="13">
    <location>
        <begin position="58"/>
        <end position="79"/>
    </location>
</feature>
<name>A0A0X8HVS8_9SACH</name>
<evidence type="ECO:0000256" key="3">
    <source>
        <dbReference type="ARBA" id="ARBA00004496"/>
    </source>
</evidence>
<dbReference type="Gene3D" id="3.40.350.10">
    <property type="entry name" value="Creatinase/prolidase N-terminal domain"/>
    <property type="match status" value="2"/>
</dbReference>
<accession>A0A0X8HVS8</accession>
<dbReference type="Pfam" id="PF01321">
    <property type="entry name" value="Creatinase_N"/>
    <property type="match status" value="1"/>
</dbReference>
<dbReference type="GO" id="GO:0046872">
    <property type="term" value="F:metal ion binding"/>
    <property type="evidence" value="ECO:0007669"/>
    <property type="project" value="UniProtKB-KW"/>
</dbReference>
<feature type="domain" description="Peptidase M24 C-terminal" evidence="16">
    <location>
        <begin position="660"/>
        <end position="722"/>
    </location>
</feature>
<dbReference type="InterPro" id="IPR050422">
    <property type="entry name" value="X-Pro_aminopeptidase_P"/>
</dbReference>
<comment type="cofactor">
    <cofactor evidence="2">
        <name>Mn(2+)</name>
        <dbReference type="ChEBI" id="CHEBI:29035"/>
    </cofactor>
</comment>
<evidence type="ECO:0000256" key="12">
    <source>
        <dbReference type="RuleBase" id="RU000590"/>
    </source>
</evidence>
<evidence type="ECO:0000256" key="6">
    <source>
        <dbReference type="ARBA" id="ARBA00022438"/>
    </source>
</evidence>
<evidence type="ECO:0000256" key="11">
    <source>
        <dbReference type="ARBA" id="ARBA00023211"/>
    </source>
</evidence>
<dbReference type="EC" id="3.4.11.9" evidence="5"/>
<dbReference type="FunFam" id="3.40.350.10:FF:000015">
    <property type="entry name" value="Xaa-Pro aminopeptidase app-1"/>
    <property type="match status" value="1"/>
</dbReference>
<keyword evidence="6" id="KW-0031">Aminopeptidase</keyword>
<evidence type="ECO:0000256" key="2">
    <source>
        <dbReference type="ARBA" id="ARBA00001936"/>
    </source>
</evidence>
<dbReference type="STRING" id="45286.A0A0X8HVS8"/>
<dbReference type="FunFam" id="3.90.230.10:FF:000007">
    <property type="entry name" value="Xaa-Pro aminopeptidase P"/>
    <property type="match status" value="1"/>
</dbReference>
<evidence type="ECO:0000256" key="13">
    <source>
        <dbReference type="SAM" id="MobiDB-lite"/>
    </source>
</evidence>
<reference evidence="17 18" key="1">
    <citation type="submission" date="2016-01" db="EMBL/GenBank/DDBJ databases">
        <title>Genome sequence of the yeast Holleya sinecauda.</title>
        <authorList>
            <person name="Dietrich F.S."/>
        </authorList>
    </citation>
    <scope>NUCLEOTIDE SEQUENCE [LARGE SCALE GENOMIC DNA]</scope>
    <source>
        <strain evidence="17 18">ATCC 58844</strain>
    </source>
</reference>
<feature type="domain" description="Creatinase N-terminal" evidence="15">
    <location>
        <begin position="99"/>
        <end position="251"/>
    </location>
</feature>
<comment type="subcellular location">
    <subcellularLocation>
        <location evidence="3">Cytoplasm</location>
    </subcellularLocation>
</comment>
<dbReference type="InterPro" id="IPR001131">
    <property type="entry name" value="Peptidase_M24B_aminopep-P_CS"/>
</dbReference>
<evidence type="ECO:0000256" key="8">
    <source>
        <dbReference type="ARBA" id="ARBA00022670"/>
    </source>
</evidence>
<dbReference type="SUPFAM" id="SSF53092">
    <property type="entry name" value="Creatinase/prolidase N-terminal domain"/>
    <property type="match status" value="1"/>
</dbReference>
<dbReference type="InterPro" id="IPR033740">
    <property type="entry name" value="Pept_M24B"/>
</dbReference>
<dbReference type="GeneID" id="28725656"/>
<evidence type="ECO:0000259" key="15">
    <source>
        <dbReference type="Pfam" id="PF01321"/>
    </source>
</evidence>
<dbReference type="EMBL" id="CP014247">
    <property type="protein sequence ID" value="AMD22310.1"/>
    <property type="molecule type" value="Genomic_DNA"/>
</dbReference>
<dbReference type="RefSeq" id="XP_017989306.1">
    <property type="nucleotide sequence ID" value="XM_018133531.1"/>
</dbReference>
<keyword evidence="18" id="KW-1185">Reference proteome</keyword>
<dbReference type="GO" id="GO:0006508">
    <property type="term" value="P:proteolysis"/>
    <property type="evidence" value="ECO:0007669"/>
    <property type="project" value="UniProtKB-KW"/>
</dbReference>
<dbReference type="Pfam" id="PF00557">
    <property type="entry name" value="Peptidase_M24"/>
    <property type="match status" value="1"/>
</dbReference>
<dbReference type="AlphaFoldDB" id="A0A0X8HVS8"/>